<dbReference type="Gene3D" id="1.10.10.10">
    <property type="entry name" value="Winged helix-like DNA-binding domain superfamily/Winged helix DNA-binding domain"/>
    <property type="match status" value="1"/>
</dbReference>
<sequence length="269" mass="29413">MDVQLLGPLAARLHGRSVVPEAAKPRKVLALLALRAAQVVPVPVLLEELWEESPPASAMTTLQTYVLQLRRMISAAMPDQPVAAAKDVLCTRFGGYLLNLGTGASDVAEFTHLGAMGEHALALGDPDTASRLLRDALKMWRGAALVDVEVGPRIGADLQFLAEQRLTMLEQRLDADLQLGRHAEVLGELAALTSEHRMNERLCEQRMIALCRSGRRCDALLAYNKLRKDLATDLGCEPGKRLRRLQMAVLNSDPALDARPGRRPRLLLG</sequence>
<evidence type="ECO:0000313" key="7">
    <source>
        <dbReference type="EMBL" id="TDP96615.1"/>
    </source>
</evidence>
<keyword evidence="2" id="KW-0805">Transcription regulation</keyword>
<dbReference type="InterPro" id="IPR005158">
    <property type="entry name" value="BTAD"/>
</dbReference>
<feature type="DNA-binding region" description="OmpR/PhoB-type" evidence="5">
    <location>
        <begin position="1"/>
        <end position="100"/>
    </location>
</feature>
<dbReference type="SMART" id="SM00862">
    <property type="entry name" value="Trans_reg_C"/>
    <property type="match status" value="1"/>
</dbReference>
<dbReference type="InterPro" id="IPR011990">
    <property type="entry name" value="TPR-like_helical_dom_sf"/>
</dbReference>
<keyword evidence="3 5" id="KW-0238">DNA-binding</keyword>
<accession>A0A4R6SCE3</accession>
<dbReference type="InterPro" id="IPR016032">
    <property type="entry name" value="Sig_transdc_resp-reg_C-effctor"/>
</dbReference>
<dbReference type="OrthoDB" id="3208838at2"/>
<dbReference type="SMART" id="SM01043">
    <property type="entry name" value="BTAD"/>
    <property type="match status" value="1"/>
</dbReference>
<comment type="caution">
    <text evidence="7">The sequence shown here is derived from an EMBL/GenBank/DDBJ whole genome shotgun (WGS) entry which is preliminary data.</text>
</comment>
<dbReference type="Proteomes" id="UP000295444">
    <property type="component" value="Unassembled WGS sequence"/>
</dbReference>
<dbReference type="SUPFAM" id="SSF48452">
    <property type="entry name" value="TPR-like"/>
    <property type="match status" value="1"/>
</dbReference>
<gene>
    <name evidence="7" type="ORF">EV186_104603</name>
</gene>
<dbReference type="InterPro" id="IPR001867">
    <property type="entry name" value="OmpR/PhoB-type_DNA-bd"/>
</dbReference>
<comment type="similarity">
    <text evidence="1">Belongs to the AfsR/DnrI/RedD regulatory family.</text>
</comment>
<keyword evidence="8" id="KW-1185">Reference proteome</keyword>
<dbReference type="Pfam" id="PF00486">
    <property type="entry name" value="Trans_reg_C"/>
    <property type="match status" value="1"/>
</dbReference>
<protein>
    <submittedName>
        <fullName evidence="7">DNA-binding SARP family transcriptional activator</fullName>
    </submittedName>
</protein>
<evidence type="ECO:0000256" key="4">
    <source>
        <dbReference type="ARBA" id="ARBA00023163"/>
    </source>
</evidence>
<keyword evidence="4" id="KW-0804">Transcription</keyword>
<dbReference type="AlphaFoldDB" id="A0A4R6SCE3"/>
<dbReference type="Gene3D" id="1.25.40.10">
    <property type="entry name" value="Tetratricopeptide repeat domain"/>
    <property type="match status" value="1"/>
</dbReference>
<feature type="domain" description="OmpR/PhoB-type" evidence="6">
    <location>
        <begin position="1"/>
        <end position="100"/>
    </location>
</feature>
<name>A0A4R6SCE3_LABRH</name>
<reference evidence="7 8" key="1">
    <citation type="submission" date="2019-03" db="EMBL/GenBank/DDBJ databases">
        <title>Genomic Encyclopedia of Type Strains, Phase IV (KMG-IV): sequencing the most valuable type-strain genomes for metagenomic binning, comparative biology and taxonomic classification.</title>
        <authorList>
            <person name="Goeker M."/>
        </authorList>
    </citation>
    <scope>NUCLEOTIDE SEQUENCE [LARGE SCALE GENOMIC DNA]</scope>
    <source>
        <strain evidence="7 8">DSM 45361</strain>
    </source>
</reference>
<dbReference type="Pfam" id="PF03704">
    <property type="entry name" value="BTAD"/>
    <property type="match status" value="1"/>
</dbReference>
<evidence type="ECO:0000313" key="8">
    <source>
        <dbReference type="Proteomes" id="UP000295444"/>
    </source>
</evidence>
<evidence type="ECO:0000256" key="3">
    <source>
        <dbReference type="ARBA" id="ARBA00023125"/>
    </source>
</evidence>
<dbReference type="RefSeq" id="WP_133851944.1">
    <property type="nucleotide sequence ID" value="NZ_SNXZ01000004.1"/>
</dbReference>
<dbReference type="InterPro" id="IPR036388">
    <property type="entry name" value="WH-like_DNA-bd_sf"/>
</dbReference>
<evidence type="ECO:0000256" key="1">
    <source>
        <dbReference type="ARBA" id="ARBA00005820"/>
    </source>
</evidence>
<dbReference type="InterPro" id="IPR051677">
    <property type="entry name" value="AfsR-DnrI-RedD_regulator"/>
</dbReference>
<dbReference type="SUPFAM" id="SSF46894">
    <property type="entry name" value="C-terminal effector domain of the bipartite response regulators"/>
    <property type="match status" value="1"/>
</dbReference>
<dbReference type="PANTHER" id="PTHR35807">
    <property type="entry name" value="TRANSCRIPTIONAL REGULATOR REDD-RELATED"/>
    <property type="match status" value="1"/>
</dbReference>
<organism evidence="7 8">
    <name type="scientific">Labedaea rhizosphaerae</name>
    <dbReference type="NCBI Taxonomy" id="598644"/>
    <lineage>
        <taxon>Bacteria</taxon>
        <taxon>Bacillati</taxon>
        <taxon>Actinomycetota</taxon>
        <taxon>Actinomycetes</taxon>
        <taxon>Pseudonocardiales</taxon>
        <taxon>Pseudonocardiaceae</taxon>
        <taxon>Labedaea</taxon>
    </lineage>
</organism>
<dbReference type="PANTHER" id="PTHR35807:SF1">
    <property type="entry name" value="TRANSCRIPTIONAL REGULATOR REDD"/>
    <property type="match status" value="1"/>
</dbReference>
<dbReference type="PROSITE" id="PS51755">
    <property type="entry name" value="OMPR_PHOB"/>
    <property type="match status" value="1"/>
</dbReference>
<evidence type="ECO:0000259" key="6">
    <source>
        <dbReference type="PROSITE" id="PS51755"/>
    </source>
</evidence>
<proteinExistence type="inferred from homology"/>
<dbReference type="GO" id="GO:0006355">
    <property type="term" value="P:regulation of DNA-templated transcription"/>
    <property type="evidence" value="ECO:0007669"/>
    <property type="project" value="InterPro"/>
</dbReference>
<evidence type="ECO:0000256" key="2">
    <source>
        <dbReference type="ARBA" id="ARBA00023015"/>
    </source>
</evidence>
<dbReference type="GO" id="GO:0003677">
    <property type="term" value="F:DNA binding"/>
    <property type="evidence" value="ECO:0007669"/>
    <property type="project" value="UniProtKB-UniRule"/>
</dbReference>
<dbReference type="EMBL" id="SNXZ01000004">
    <property type="protein sequence ID" value="TDP96615.1"/>
    <property type="molecule type" value="Genomic_DNA"/>
</dbReference>
<dbReference type="CDD" id="cd15831">
    <property type="entry name" value="BTAD"/>
    <property type="match status" value="1"/>
</dbReference>
<dbReference type="GO" id="GO:0000160">
    <property type="term" value="P:phosphorelay signal transduction system"/>
    <property type="evidence" value="ECO:0007669"/>
    <property type="project" value="InterPro"/>
</dbReference>
<evidence type="ECO:0000256" key="5">
    <source>
        <dbReference type="PROSITE-ProRule" id="PRU01091"/>
    </source>
</evidence>